<organism evidence="2 3">
    <name type="scientific">Trichogramma kaykai</name>
    <dbReference type="NCBI Taxonomy" id="54128"/>
    <lineage>
        <taxon>Eukaryota</taxon>
        <taxon>Metazoa</taxon>
        <taxon>Ecdysozoa</taxon>
        <taxon>Arthropoda</taxon>
        <taxon>Hexapoda</taxon>
        <taxon>Insecta</taxon>
        <taxon>Pterygota</taxon>
        <taxon>Neoptera</taxon>
        <taxon>Endopterygota</taxon>
        <taxon>Hymenoptera</taxon>
        <taxon>Apocrita</taxon>
        <taxon>Proctotrupomorpha</taxon>
        <taxon>Chalcidoidea</taxon>
        <taxon>Trichogrammatidae</taxon>
        <taxon>Trichogramma</taxon>
    </lineage>
</organism>
<keyword evidence="3" id="KW-1185">Reference proteome</keyword>
<evidence type="ECO:0000313" key="2">
    <source>
        <dbReference type="EMBL" id="KAL3392635.1"/>
    </source>
</evidence>
<accession>A0ABD2WHY7</accession>
<comment type="caution">
    <text evidence="2">The sequence shown here is derived from an EMBL/GenBank/DDBJ whole genome shotgun (WGS) entry which is preliminary data.</text>
</comment>
<gene>
    <name evidence="2" type="ORF">TKK_012695</name>
</gene>
<keyword evidence="1" id="KW-0732">Signal</keyword>
<reference evidence="2 3" key="1">
    <citation type="journal article" date="2024" name="bioRxiv">
        <title>A reference genome for Trichogramma kaykai: A tiny desert-dwelling parasitoid wasp with competing sex-ratio distorters.</title>
        <authorList>
            <person name="Culotta J."/>
            <person name="Lindsey A.R."/>
        </authorList>
    </citation>
    <scope>NUCLEOTIDE SEQUENCE [LARGE SCALE GENOMIC DNA]</scope>
    <source>
        <strain evidence="2 3">KSX58</strain>
    </source>
</reference>
<dbReference type="AlphaFoldDB" id="A0ABD2WHY7"/>
<dbReference type="EMBL" id="JBJJXI010000102">
    <property type="protein sequence ID" value="KAL3392635.1"/>
    <property type="molecule type" value="Genomic_DNA"/>
</dbReference>
<sequence length="127" mass="14808">MSIDIIQRSWTLRICLLIVLIGPLRAWPTRDPDAITFPDDNEYTRIGIEREDKKIRGSADAQNHFYDGKDTNFDGKDTNVDKDKIEDGLQTDIRFIIGAPYRWACPPCERRDHQMRCRRVSPCKEDP</sequence>
<proteinExistence type="predicted"/>
<evidence type="ECO:0008006" key="4">
    <source>
        <dbReference type="Google" id="ProtNLM"/>
    </source>
</evidence>
<evidence type="ECO:0000313" key="3">
    <source>
        <dbReference type="Proteomes" id="UP001627154"/>
    </source>
</evidence>
<name>A0ABD2WHY7_9HYME</name>
<feature type="signal peptide" evidence="1">
    <location>
        <begin position="1"/>
        <end position="26"/>
    </location>
</feature>
<protein>
    <recommendedName>
        <fullName evidence="4">Secreted protein</fullName>
    </recommendedName>
</protein>
<dbReference type="Proteomes" id="UP001627154">
    <property type="component" value="Unassembled WGS sequence"/>
</dbReference>
<feature type="chain" id="PRO_5044834744" description="Secreted protein" evidence="1">
    <location>
        <begin position="27"/>
        <end position="127"/>
    </location>
</feature>
<evidence type="ECO:0000256" key="1">
    <source>
        <dbReference type="SAM" id="SignalP"/>
    </source>
</evidence>